<evidence type="ECO:0000256" key="4">
    <source>
        <dbReference type="ARBA" id="ARBA00022771"/>
    </source>
</evidence>
<proteinExistence type="inferred from homology"/>
<dbReference type="InterPro" id="IPR021152">
    <property type="entry name" value="Herpes_UL31"/>
</dbReference>
<evidence type="ECO:0000256" key="3">
    <source>
        <dbReference type="ARBA" id="ARBA00022723"/>
    </source>
</evidence>
<evidence type="ECO:0000313" key="10">
    <source>
        <dbReference type="Proteomes" id="UP000173965"/>
    </source>
</evidence>
<keyword evidence="2" id="KW-1048">Host nucleus</keyword>
<gene>
    <name evidence="9" type="primary">UL31</name>
</gene>
<keyword evidence="4" id="KW-0863">Zinc-finger</keyword>
<dbReference type="Proteomes" id="UP000173965">
    <property type="component" value="Segment"/>
</dbReference>
<accession>A0A060Q4Z3</accession>
<keyword evidence="1" id="KW-0597">Phosphoprotein</keyword>
<evidence type="ECO:0000256" key="7">
    <source>
        <dbReference type="ARBA" id="ARBA00023136"/>
    </source>
</evidence>
<evidence type="ECO:0000256" key="1">
    <source>
        <dbReference type="ARBA" id="ARBA00022553"/>
    </source>
</evidence>
<protein>
    <submittedName>
        <fullName evidence="9">Nuclear egress lamina protein</fullName>
    </submittedName>
</protein>
<evidence type="ECO:0000256" key="2">
    <source>
        <dbReference type="ARBA" id="ARBA00022562"/>
    </source>
</evidence>
<dbReference type="HAMAP" id="MF_04023">
    <property type="entry name" value="HSV_NEC1"/>
    <property type="match status" value="1"/>
</dbReference>
<evidence type="ECO:0000256" key="6">
    <source>
        <dbReference type="ARBA" id="ARBA00022870"/>
    </source>
</evidence>
<evidence type="ECO:0000256" key="5">
    <source>
        <dbReference type="ARBA" id="ARBA00022833"/>
    </source>
</evidence>
<dbReference type="OrthoDB" id="9304at10239"/>
<keyword evidence="3" id="KW-0479">Metal-binding</keyword>
<evidence type="ECO:0000313" key="9">
    <source>
        <dbReference type="EMBL" id="BAP00710.1"/>
    </source>
</evidence>
<feature type="region of interest" description="Disordered" evidence="8">
    <location>
        <begin position="1"/>
        <end position="22"/>
    </location>
</feature>
<keyword evidence="6" id="KW-1043">Host membrane</keyword>
<keyword evidence="5" id="KW-0862">Zinc</keyword>
<evidence type="ECO:0000256" key="8">
    <source>
        <dbReference type="SAM" id="MobiDB-lite"/>
    </source>
</evidence>
<feature type="compositionally biased region" description="Basic residues" evidence="8">
    <location>
        <begin position="12"/>
        <end position="22"/>
    </location>
</feature>
<dbReference type="Pfam" id="PF02718">
    <property type="entry name" value="Herpes_UL31"/>
    <property type="match status" value="1"/>
</dbReference>
<dbReference type="GeneID" id="19621675"/>
<keyword evidence="10" id="KW-1185">Reference proteome</keyword>
<dbReference type="EMBL" id="AB825953">
    <property type="protein sequence ID" value="BAP00710.1"/>
    <property type="molecule type" value="Genomic_DNA"/>
</dbReference>
<organism evidence="9 10">
    <name type="scientific">Pteropodid alphaherpesvirus 1</name>
    <dbReference type="NCBI Taxonomy" id="1343901"/>
    <lineage>
        <taxon>Viruses</taxon>
        <taxon>Duplodnaviria</taxon>
        <taxon>Heunggongvirae</taxon>
        <taxon>Peploviricota</taxon>
        <taxon>Herviviricetes</taxon>
        <taxon>Herpesvirales</taxon>
        <taxon>Orthoherpesviridae</taxon>
        <taxon>Alphaherpesvirinae</taxon>
        <taxon>Simplexvirus</taxon>
        <taxon>Simplexvirus pteropodidalpha1</taxon>
    </lineage>
</organism>
<dbReference type="GO" id="GO:0046765">
    <property type="term" value="P:viral budding from nuclear membrane"/>
    <property type="evidence" value="ECO:0007669"/>
    <property type="project" value="InterPro"/>
</dbReference>
<dbReference type="KEGG" id="vg:19621675"/>
<name>A0A060Q4Z3_9ALPH</name>
<reference evidence="10" key="1">
    <citation type="journal article" date="2014" name="J. Virol.">
        <title>Isolation and characterization of a novel alphaherpesvirus in fruit bats.</title>
        <authorList>
            <person name="Sasaki M."/>
            <person name="Setiyono A."/>
            <person name="Handharyani E."/>
            <person name="Kobayashi S."/>
            <person name="Rahmadani I."/>
            <person name="Taha S."/>
            <person name="Adiani S."/>
            <person name="Subangkit M."/>
            <person name="Nakamura I."/>
            <person name="Sawa H."/>
            <person name="Kimura T."/>
        </authorList>
    </citation>
    <scope>NUCLEOTIDE SEQUENCE [LARGE SCALE GENOMIC DNA]</scope>
</reference>
<keyword evidence="7" id="KW-0472">Membrane</keyword>
<dbReference type="RefSeq" id="YP_009042093.1">
    <property type="nucleotide sequence ID" value="NC_024306.1"/>
</dbReference>
<dbReference type="GO" id="GO:0008270">
    <property type="term" value="F:zinc ion binding"/>
    <property type="evidence" value="ECO:0007669"/>
    <property type="project" value="UniProtKB-KW"/>
</dbReference>
<sequence>MYDPETTDGLGRRSHRRSTTRRRSSVVPRDYWGASRCDRRISRSTKSFASLERKLALCAQERERYRGLFAALAHTPSEEIAIVRSLSVPLVKTTPIALPFDLGSTVADNCLTLSGMGYYLGIGGCCPACNAGNGRLAATSREALILAFVQQINTIFEHRAFLASLVVLSERRSDPLQNLLAAVLEQPELFFVHAILRSGGSVDPRLLFYPDPTYGGYMLYVVFPGTSTHLHYGLIDRMLTSCPGYRFVAHVWQTMFVLVVRRNTEKPAEADIPTVSASDIYCKMQDINFDGGLMLEYQRLYATFDEFPPP</sequence>